<proteinExistence type="predicted"/>
<dbReference type="RefSeq" id="XP_066701075.1">
    <property type="nucleotide sequence ID" value="XM_066841213.1"/>
</dbReference>
<feature type="compositionally biased region" description="Basic residues" evidence="1">
    <location>
        <begin position="265"/>
        <end position="277"/>
    </location>
</feature>
<name>A0ABR1QGP5_9PEZI</name>
<feature type="compositionally biased region" description="Polar residues" evidence="1">
    <location>
        <begin position="239"/>
        <end position="248"/>
    </location>
</feature>
<feature type="region of interest" description="Disordered" evidence="1">
    <location>
        <begin position="63"/>
        <end position="100"/>
    </location>
</feature>
<evidence type="ECO:0000313" key="3">
    <source>
        <dbReference type="Proteomes" id="UP001391051"/>
    </source>
</evidence>
<dbReference type="GeneID" id="92074275"/>
<feature type="region of interest" description="Disordered" evidence="1">
    <location>
        <begin position="1"/>
        <end position="35"/>
    </location>
</feature>
<evidence type="ECO:0000256" key="1">
    <source>
        <dbReference type="SAM" id="MobiDB-lite"/>
    </source>
</evidence>
<dbReference type="EMBL" id="JAQQWE010000004">
    <property type="protein sequence ID" value="KAK7955769.1"/>
    <property type="molecule type" value="Genomic_DNA"/>
</dbReference>
<evidence type="ECO:0000313" key="2">
    <source>
        <dbReference type="EMBL" id="KAK7955769.1"/>
    </source>
</evidence>
<feature type="compositionally biased region" description="Basic and acidic residues" evidence="1">
    <location>
        <begin position="202"/>
        <end position="238"/>
    </location>
</feature>
<dbReference type="Proteomes" id="UP001391051">
    <property type="component" value="Unassembled WGS sequence"/>
</dbReference>
<feature type="region of interest" description="Disordered" evidence="1">
    <location>
        <begin position="186"/>
        <end position="277"/>
    </location>
</feature>
<sequence>MDASFLPEEQHMVEPDAQPAPAGEEPDTSAVASFPSEQVAYINPLVLVRQGVQSVQAGEELDTRAGGSFSNEQVSPTGPPNLSGQDTLFTQSSGDPLIGAEAPENEDLLTRARKAAETNPKVAKYFRLISFDEHAGGRFRKLCDACFNKNQLEKCTAYCKTCKDKTKCKYHTYDEVAATYQKAREALKQQGPQKNRKKRNQRDRENYRNIPDEQKEKHLKKQRDAYARGMKREEREKQTQGSEPSQVDSRGDNVYDVSDEEKGNKKSSKGGKKKKKD</sequence>
<keyword evidence="3" id="KW-1185">Reference proteome</keyword>
<protein>
    <submittedName>
        <fullName evidence="2">Uncharacterized protein</fullName>
    </submittedName>
</protein>
<reference evidence="2 3" key="1">
    <citation type="submission" date="2023-01" db="EMBL/GenBank/DDBJ databases">
        <title>Analysis of 21 Apiospora genomes using comparative genomics revels a genus with tremendous synthesis potential of carbohydrate active enzymes and secondary metabolites.</title>
        <authorList>
            <person name="Sorensen T."/>
        </authorList>
    </citation>
    <scope>NUCLEOTIDE SEQUENCE [LARGE SCALE GENOMIC DNA]</scope>
    <source>
        <strain evidence="2 3">CBS 24483</strain>
    </source>
</reference>
<comment type="caution">
    <text evidence="2">The sequence shown here is derived from an EMBL/GenBank/DDBJ whole genome shotgun (WGS) entry which is preliminary data.</text>
</comment>
<organism evidence="2 3">
    <name type="scientific">Apiospora aurea</name>
    <dbReference type="NCBI Taxonomy" id="335848"/>
    <lineage>
        <taxon>Eukaryota</taxon>
        <taxon>Fungi</taxon>
        <taxon>Dikarya</taxon>
        <taxon>Ascomycota</taxon>
        <taxon>Pezizomycotina</taxon>
        <taxon>Sordariomycetes</taxon>
        <taxon>Xylariomycetidae</taxon>
        <taxon>Amphisphaeriales</taxon>
        <taxon>Apiosporaceae</taxon>
        <taxon>Apiospora</taxon>
    </lineage>
</organism>
<accession>A0ABR1QGP5</accession>
<feature type="compositionally biased region" description="Polar residues" evidence="1">
    <location>
        <begin position="68"/>
        <end position="94"/>
    </location>
</feature>
<gene>
    <name evidence="2" type="ORF">PG986_004991</name>
</gene>